<evidence type="ECO:0000313" key="3">
    <source>
        <dbReference type="Proteomes" id="UP000283090"/>
    </source>
</evidence>
<proteinExistence type="predicted"/>
<dbReference type="RefSeq" id="XP_067492877.1">
    <property type="nucleotide sequence ID" value="XM_067630211.1"/>
</dbReference>
<dbReference type="EMBL" id="SAEB01000003">
    <property type="protein sequence ID" value="RVD87333.1"/>
    <property type="molecule type" value="Genomic_DNA"/>
</dbReference>
<organism evidence="2 3">
    <name type="scientific">Arthrobotrys flagrans</name>
    <name type="common">Nematode-trapping fungus</name>
    <name type="synonym">Trichothecium flagrans</name>
    <dbReference type="NCBI Taxonomy" id="97331"/>
    <lineage>
        <taxon>Eukaryota</taxon>
        <taxon>Fungi</taxon>
        <taxon>Dikarya</taxon>
        <taxon>Ascomycota</taxon>
        <taxon>Pezizomycotina</taxon>
        <taxon>Orbiliomycetes</taxon>
        <taxon>Orbiliales</taxon>
        <taxon>Orbiliaceae</taxon>
        <taxon>Arthrobotrys</taxon>
    </lineage>
</organism>
<dbReference type="VEuPathDB" id="FungiDB:DFL_001574"/>
<feature type="compositionally biased region" description="Polar residues" evidence="1">
    <location>
        <begin position="1"/>
        <end position="21"/>
    </location>
</feature>
<reference evidence="2 3" key="1">
    <citation type="submission" date="2019-01" db="EMBL/GenBank/DDBJ databases">
        <title>Intercellular communication is required for trap formation in the nematode-trapping fungus Duddingtonia flagrans.</title>
        <authorList>
            <person name="Youssar L."/>
            <person name="Wernet V."/>
            <person name="Hensel N."/>
            <person name="Hildebrandt H.-G."/>
            <person name="Fischer R."/>
        </authorList>
    </citation>
    <scope>NUCLEOTIDE SEQUENCE [LARGE SCALE GENOMIC DNA]</scope>
    <source>
        <strain evidence="2 3">CBS H-5679</strain>
    </source>
</reference>
<keyword evidence="3" id="KW-1185">Reference proteome</keyword>
<dbReference type="OrthoDB" id="5320925at2759"/>
<dbReference type="GeneID" id="93583885"/>
<sequence length="150" mass="16466">MQKPSVDSTSHPRLSLSSNAFGLNRPAAPPVGRRQLRLANLAHEPPPAVAEEQVQPQLLNQPEVATIDTAEEMPAQVSAPLLETDEPVDVIEPVVLEPEEEKVQTVNEISQEVVHNEREWSVVGPRVRGGRRRQGAQTNQAPATQERIAQ</sequence>
<evidence type="ECO:0000313" key="2">
    <source>
        <dbReference type="EMBL" id="RVD87333.1"/>
    </source>
</evidence>
<feature type="region of interest" description="Disordered" evidence="1">
    <location>
        <begin position="1"/>
        <end position="31"/>
    </location>
</feature>
<gene>
    <name evidence="2" type="ORF">DFL_001574</name>
</gene>
<protein>
    <submittedName>
        <fullName evidence="2">Uncharacterized protein</fullName>
    </submittedName>
</protein>
<dbReference type="Proteomes" id="UP000283090">
    <property type="component" value="Unassembled WGS sequence"/>
</dbReference>
<feature type="region of interest" description="Disordered" evidence="1">
    <location>
        <begin position="120"/>
        <end position="150"/>
    </location>
</feature>
<name>A0A437A7Z3_ARTFL</name>
<evidence type="ECO:0000256" key="1">
    <source>
        <dbReference type="SAM" id="MobiDB-lite"/>
    </source>
</evidence>
<comment type="caution">
    <text evidence="2">The sequence shown here is derived from an EMBL/GenBank/DDBJ whole genome shotgun (WGS) entry which is preliminary data.</text>
</comment>
<dbReference type="AlphaFoldDB" id="A0A437A7Z3"/>
<accession>A0A437A7Z3</accession>